<gene>
    <name evidence="3" type="ORF">LOKO_00897</name>
</gene>
<dbReference type="InterPro" id="IPR035901">
    <property type="entry name" value="GIY-YIG_endonuc_sf"/>
</dbReference>
<reference evidence="3 4" key="1">
    <citation type="journal article" date="2016" name="Genome Announc.">
        <title>Draft Genome Sequence of 'Halomonas chromatireducens' Strain AGD 8-3, a Haloalkaliphilic Chromate- and Selenite-Reducing Gammaproteobacterium.</title>
        <authorList>
            <person name="Sharko F.S."/>
            <person name="Shapovalova A.A."/>
            <person name="Tsygankova S.V."/>
            <person name="Komova A.V."/>
            <person name="Boulygina E.S."/>
            <person name="Teslyuk A.B."/>
            <person name="Gotovtsev P.M."/>
            <person name="Namsaraev Z.B."/>
            <person name="Khijniak T.V."/>
            <person name="Nedoluzhko A.V."/>
            <person name="Vasilov R.G."/>
        </authorList>
    </citation>
    <scope>NUCLEOTIDE SEQUENCE [LARGE SCALE GENOMIC DNA]</scope>
    <source>
        <strain evidence="3 4">AGD 8-3</strain>
    </source>
</reference>
<dbReference type="KEGG" id="hco:LOKO_00897"/>
<evidence type="ECO:0000259" key="2">
    <source>
        <dbReference type="PROSITE" id="PS50164"/>
    </source>
</evidence>
<dbReference type="InterPro" id="IPR000305">
    <property type="entry name" value="GIY-YIG_endonuc"/>
</dbReference>
<dbReference type="Proteomes" id="UP000063387">
    <property type="component" value="Chromosome"/>
</dbReference>
<dbReference type="EMBL" id="CP014226">
    <property type="protein sequence ID" value="AMC99978.1"/>
    <property type="molecule type" value="Genomic_DNA"/>
</dbReference>
<dbReference type="PANTHER" id="PTHR34477">
    <property type="entry name" value="UPF0213 PROTEIN YHBQ"/>
    <property type="match status" value="1"/>
</dbReference>
<comment type="similarity">
    <text evidence="1">Belongs to the UPF0213 family.</text>
</comment>
<feature type="domain" description="GIY-YIG" evidence="2">
    <location>
        <begin position="8"/>
        <end position="88"/>
    </location>
</feature>
<evidence type="ECO:0000313" key="4">
    <source>
        <dbReference type="Proteomes" id="UP000063387"/>
    </source>
</evidence>
<reference evidence="3 4" key="2">
    <citation type="submission" date="2016-02" db="EMBL/GenBank/DDBJ databases">
        <authorList>
            <person name="Wen L."/>
            <person name="He K."/>
            <person name="Yang H."/>
        </authorList>
    </citation>
    <scope>NUCLEOTIDE SEQUENCE [LARGE SCALE GENOMIC DNA]</scope>
    <source>
        <strain evidence="3 4">AGD 8-3</strain>
    </source>
</reference>
<evidence type="ECO:0000256" key="1">
    <source>
        <dbReference type="ARBA" id="ARBA00007435"/>
    </source>
</evidence>
<dbReference type="PANTHER" id="PTHR34477:SF1">
    <property type="entry name" value="UPF0213 PROTEIN YHBQ"/>
    <property type="match status" value="1"/>
</dbReference>
<dbReference type="InterPro" id="IPR050190">
    <property type="entry name" value="UPF0213_domain"/>
</dbReference>
<dbReference type="SUPFAM" id="SSF82771">
    <property type="entry name" value="GIY-YIG endonuclease"/>
    <property type="match status" value="1"/>
</dbReference>
<dbReference type="CDD" id="cd10456">
    <property type="entry name" value="GIY-YIG_UPF0213"/>
    <property type="match status" value="1"/>
</dbReference>
<sequence length="99" mass="10899">MNEGAQAPLWYLYMLETLQGALYTGITTDVARRVAQHEAGRGAKALRGRGPLTLVHQEPVGSHGDALRLEAEVKRLSAVGKRSWIKNRQDSEEAPCTPF</sequence>
<name>A0A109UL50_9GAMM</name>
<protein>
    <submittedName>
        <fullName evidence="3">GIY-YIG nuclease superfamily protein</fullName>
    </submittedName>
</protein>
<dbReference type="PROSITE" id="PS50164">
    <property type="entry name" value="GIY_YIG"/>
    <property type="match status" value="1"/>
</dbReference>
<dbReference type="Pfam" id="PF01541">
    <property type="entry name" value="GIY-YIG"/>
    <property type="match status" value="1"/>
</dbReference>
<dbReference type="Gene3D" id="3.40.1440.10">
    <property type="entry name" value="GIY-YIG endonuclease"/>
    <property type="match status" value="1"/>
</dbReference>
<accession>A0A109UL50</accession>
<evidence type="ECO:0000313" key="3">
    <source>
        <dbReference type="EMBL" id="AMC99978.1"/>
    </source>
</evidence>
<organism evidence="3 4">
    <name type="scientific">Halomonas chromatireducens</name>
    <dbReference type="NCBI Taxonomy" id="507626"/>
    <lineage>
        <taxon>Bacteria</taxon>
        <taxon>Pseudomonadati</taxon>
        <taxon>Pseudomonadota</taxon>
        <taxon>Gammaproteobacteria</taxon>
        <taxon>Oceanospirillales</taxon>
        <taxon>Halomonadaceae</taxon>
        <taxon>Halomonas</taxon>
    </lineage>
</organism>
<dbReference type="AlphaFoldDB" id="A0A109UL50"/>
<keyword evidence="4" id="KW-1185">Reference proteome</keyword>
<dbReference type="PATRIC" id="fig|507626.3.peg.891"/>
<proteinExistence type="inferred from homology"/>
<dbReference type="STRING" id="507626.LOKO_00897"/>
<dbReference type="RefSeq" id="WP_066445572.1">
    <property type="nucleotide sequence ID" value="NZ_CP014226.1"/>
</dbReference>
<dbReference type="OrthoDB" id="9797095at2"/>